<name>A0A7M2WQA6_9BACT</name>
<dbReference type="KEGG" id="hbs:IPV69_15635"/>
<organism evidence="2 3">
    <name type="scientific">Humisphaera borealis</name>
    <dbReference type="NCBI Taxonomy" id="2807512"/>
    <lineage>
        <taxon>Bacteria</taxon>
        <taxon>Pseudomonadati</taxon>
        <taxon>Planctomycetota</taxon>
        <taxon>Phycisphaerae</taxon>
        <taxon>Tepidisphaerales</taxon>
        <taxon>Tepidisphaeraceae</taxon>
        <taxon>Humisphaera</taxon>
    </lineage>
</organism>
<dbReference type="EMBL" id="CP063458">
    <property type="protein sequence ID" value="QOV87715.1"/>
    <property type="molecule type" value="Genomic_DNA"/>
</dbReference>
<evidence type="ECO:0000313" key="2">
    <source>
        <dbReference type="EMBL" id="QOV87715.1"/>
    </source>
</evidence>
<dbReference type="Proteomes" id="UP000593765">
    <property type="component" value="Chromosome"/>
</dbReference>
<dbReference type="AlphaFoldDB" id="A0A7M2WQA6"/>
<reference evidence="2 3" key="1">
    <citation type="submission" date="2020-10" db="EMBL/GenBank/DDBJ databases">
        <title>Wide distribution of Phycisphaera-like planctomycetes from WD2101 soil group in peatlands and genome analysis of the first cultivated representative.</title>
        <authorList>
            <person name="Dedysh S.N."/>
            <person name="Beletsky A.V."/>
            <person name="Ivanova A."/>
            <person name="Kulichevskaya I.S."/>
            <person name="Suzina N.E."/>
            <person name="Philippov D.A."/>
            <person name="Rakitin A.L."/>
            <person name="Mardanov A.V."/>
            <person name="Ravin N.V."/>
        </authorList>
    </citation>
    <scope>NUCLEOTIDE SEQUENCE [LARGE SCALE GENOMIC DNA]</scope>
    <source>
        <strain evidence="2 3">M1803</strain>
    </source>
</reference>
<keyword evidence="1" id="KW-0732">Signal</keyword>
<feature type="chain" id="PRO_5034130541" evidence="1">
    <location>
        <begin position="36"/>
        <end position="508"/>
    </location>
</feature>
<accession>A0A7M2WQA6</accession>
<keyword evidence="3" id="KW-1185">Reference proteome</keyword>
<feature type="signal peptide" evidence="1">
    <location>
        <begin position="1"/>
        <end position="35"/>
    </location>
</feature>
<sequence length="508" mass="55777">MTQQLMIRTPANRTGFRVFSSIALAIFTVAAPVMAQVPAEPRTAAISVYPAASPRPALKYRLIPEAVDKVPGDAAPLYLLAAGSWIDGDRNAAEKALTADELAALKLPPAPYKWSNDGSFIGATAMLEVPLDRLESPKLQEVLQTISSIYPMLELAGRRERCEWGIPLREQGFSTLLPHLANMRGMTRVVCVKARWHLSRGEWNEAIAALRTNFALVSALNRDSVLIQQLVAASIGSMTLKVLEEAQSRPGCPNLYWALASLPSPMLDRRASLEMERAATYWSLPEMQKVKDGTFTEADWGTMLKRMNSLMSVVDKEAGSKKNTLGEQLTMFGAAVLIYPTAKQYLVSRGMKADDVERLPKVVALGRYFVESYDEVFDDMVKWSSVPYWQARQNAKAREEVFVRIKNLGPSNPLMMVVPAVSKAMVSLVKLDRQIAAQQTVEALRAYAAANDGKLPATLDALSQTPAPIDPMTGKPFVYRVGDGTAVIESPDAEQPKDALLLKVTVVK</sequence>
<evidence type="ECO:0000313" key="3">
    <source>
        <dbReference type="Proteomes" id="UP000593765"/>
    </source>
</evidence>
<dbReference type="RefSeq" id="WP_206290625.1">
    <property type="nucleotide sequence ID" value="NZ_CP063458.1"/>
</dbReference>
<gene>
    <name evidence="2" type="ORF">IPV69_15635</name>
</gene>
<evidence type="ECO:0000256" key="1">
    <source>
        <dbReference type="SAM" id="SignalP"/>
    </source>
</evidence>
<protein>
    <submittedName>
        <fullName evidence="2">Uncharacterized protein</fullName>
    </submittedName>
</protein>
<proteinExistence type="predicted"/>